<keyword evidence="1" id="KW-0472">Membrane</keyword>
<dbReference type="EMBL" id="JX684090">
    <property type="protein sequence ID" value="AGF93383.1"/>
    <property type="molecule type" value="Genomic_DNA"/>
</dbReference>
<accession>M1QBL4</accession>
<proteinExistence type="predicted"/>
<feature type="transmembrane region" description="Helical" evidence="1">
    <location>
        <begin position="38"/>
        <end position="60"/>
    </location>
</feature>
<protein>
    <recommendedName>
        <fullName evidence="3">Integral membrane protein</fullName>
    </recommendedName>
</protein>
<dbReference type="Pfam" id="PF09622">
    <property type="entry name" value="DUF2391"/>
    <property type="match status" value="1"/>
</dbReference>
<sequence length="128" mass="14514">MIELRPRDLLQIIIGASILAIPVGMTEETWNLGAELPLTNVLILTILGIFAIAFFVYFNFYRNYLKDHLKDYILRVIAIYFVSLLVVGGFLIIIQKTPWLTDPLLALKRLLLITFPCSMSATVSDVIK</sequence>
<name>M1QBL4_9ZZZZ</name>
<gene>
    <name evidence="2" type="ORF">FLSS-24_0014</name>
</gene>
<feature type="transmembrane region" description="Helical" evidence="1">
    <location>
        <begin position="72"/>
        <end position="94"/>
    </location>
</feature>
<evidence type="ECO:0008006" key="3">
    <source>
        <dbReference type="Google" id="ProtNLM"/>
    </source>
</evidence>
<keyword evidence="1" id="KW-0812">Transmembrane</keyword>
<feature type="transmembrane region" description="Helical" evidence="1">
    <location>
        <begin position="9"/>
        <end position="26"/>
    </location>
</feature>
<evidence type="ECO:0000313" key="2">
    <source>
        <dbReference type="EMBL" id="AGF93383.1"/>
    </source>
</evidence>
<keyword evidence="1" id="KW-1133">Transmembrane helix</keyword>
<reference evidence="2" key="1">
    <citation type="journal article" date="2013" name="Syst. Appl. Microbiol.">
        <title>New insights into the archaeal diversity of a hypersaline microbial mat obtained by a metagenomic approach.</title>
        <authorList>
            <person name="Lopez-Lopez A."/>
            <person name="Richter M."/>
            <person name="Pena A."/>
            <person name="Tamames J."/>
            <person name="Rossello-Mora R."/>
        </authorList>
    </citation>
    <scope>NUCLEOTIDE SEQUENCE</scope>
</reference>
<dbReference type="InterPro" id="IPR024464">
    <property type="entry name" value="DUF2391"/>
</dbReference>
<organism evidence="2">
    <name type="scientific">uncultured organism</name>
    <dbReference type="NCBI Taxonomy" id="155900"/>
    <lineage>
        <taxon>unclassified sequences</taxon>
        <taxon>environmental samples</taxon>
    </lineage>
</organism>
<dbReference type="AlphaFoldDB" id="M1QBL4"/>
<evidence type="ECO:0000256" key="1">
    <source>
        <dbReference type="SAM" id="Phobius"/>
    </source>
</evidence>